<name>A0A9W7JGC1_HIBTR</name>
<feature type="signal peptide" evidence="1">
    <location>
        <begin position="1"/>
        <end position="23"/>
    </location>
</feature>
<feature type="chain" id="PRO_5040782797" description="Anther-specific protein BCP1" evidence="1">
    <location>
        <begin position="24"/>
        <end position="107"/>
    </location>
</feature>
<comment type="caution">
    <text evidence="2">The sequence shown here is derived from an EMBL/GenBank/DDBJ whole genome shotgun (WGS) entry which is preliminary data.</text>
</comment>
<reference evidence="2" key="1">
    <citation type="submission" date="2023-05" db="EMBL/GenBank/DDBJ databases">
        <title>Genome and transcriptome analyses reveal genes involved in the formation of fine ridges on petal epidermal cells in Hibiscus trionum.</title>
        <authorList>
            <person name="Koshimizu S."/>
            <person name="Masuda S."/>
            <person name="Ishii T."/>
            <person name="Shirasu K."/>
            <person name="Hoshino A."/>
            <person name="Arita M."/>
        </authorList>
    </citation>
    <scope>NUCLEOTIDE SEQUENCE</scope>
    <source>
        <strain evidence="2">Hamamatsu line</strain>
    </source>
</reference>
<evidence type="ECO:0000313" key="3">
    <source>
        <dbReference type="Proteomes" id="UP001165190"/>
    </source>
</evidence>
<dbReference type="OrthoDB" id="998067at2759"/>
<keyword evidence="3" id="KW-1185">Reference proteome</keyword>
<proteinExistence type="predicted"/>
<evidence type="ECO:0008006" key="4">
    <source>
        <dbReference type="Google" id="ProtNLM"/>
    </source>
</evidence>
<dbReference type="EMBL" id="BSYR01000065">
    <property type="protein sequence ID" value="GMJ13245.1"/>
    <property type="molecule type" value="Genomic_DNA"/>
</dbReference>
<accession>A0A9W7JGC1</accession>
<protein>
    <recommendedName>
        <fullName evidence="4">Anther-specific protein BCP1</fullName>
    </recommendedName>
</protein>
<organism evidence="2 3">
    <name type="scientific">Hibiscus trionum</name>
    <name type="common">Flower of an hour</name>
    <dbReference type="NCBI Taxonomy" id="183268"/>
    <lineage>
        <taxon>Eukaryota</taxon>
        <taxon>Viridiplantae</taxon>
        <taxon>Streptophyta</taxon>
        <taxon>Embryophyta</taxon>
        <taxon>Tracheophyta</taxon>
        <taxon>Spermatophyta</taxon>
        <taxon>Magnoliopsida</taxon>
        <taxon>eudicotyledons</taxon>
        <taxon>Gunneridae</taxon>
        <taxon>Pentapetalae</taxon>
        <taxon>rosids</taxon>
        <taxon>malvids</taxon>
        <taxon>Malvales</taxon>
        <taxon>Malvaceae</taxon>
        <taxon>Malvoideae</taxon>
        <taxon>Hibiscus</taxon>
    </lineage>
</organism>
<sequence length="107" mass="10446">MVMARQFFVIALVLIALIGSVFTADAAADPTPIGPVNASSIPDDNIIGNTDNAGAPSPNAAGIEAVAAPLGSEVDASKNFAPAPSDATTIGVSTAAGAVAVAGYFVF</sequence>
<gene>
    <name evidence="2" type="ORF">HRI_004993700</name>
</gene>
<keyword evidence="1" id="KW-0732">Signal</keyword>
<dbReference type="AlphaFoldDB" id="A0A9W7JGC1"/>
<evidence type="ECO:0000313" key="2">
    <source>
        <dbReference type="EMBL" id="GMJ13245.1"/>
    </source>
</evidence>
<dbReference type="Proteomes" id="UP001165190">
    <property type="component" value="Unassembled WGS sequence"/>
</dbReference>
<evidence type="ECO:0000256" key="1">
    <source>
        <dbReference type="SAM" id="SignalP"/>
    </source>
</evidence>